<dbReference type="Proteomes" id="UP000635384">
    <property type="component" value="Unassembled WGS sequence"/>
</dbReference>
<dbReference type="InterPro" id="IPR032466">
    <property type="entry name" value="Metal_Hydrolase"/>
</dbReference>
<dbReference type="EMBL" id="JACXLC010000001">
    <property type="protein sequence ID" value="MBD2841235.1"/>
    <property type="molecule type" value="Genomic_DNA"/>
</dbReference>
<organism evidence="3 4">
    <name type="scientific">Erythrobacter rubeus</name>
    <dbReference type="NCBI Taxonomy" id="2760803"/>
    <lineage>
        <taxon>Bacteria</taxon>
        <taxon>Pseudomonadati</taxon>
        <taxon>Pseudomonadota</taxon>
        <taxon>Alphaproteobacteria</taxon>
        <taxon>Sphingomonadales</taxon>
        <taxon>Erythrobacteraceae</taxon>
        <taxon>Erythrobacter/Porphyrobacter group</taxon>
        <taxon>Erythrobacter</taxon>
    </lineage>
</organism>
<evidence type="ECO:0000256" key="1">
    <source>
        <dbReference type="SAM" id="MobiDB-lite"/>
    </source>
</evidence>
<protein>
    <submittedName>
        <fullName evidence="3">Amidohydrolase family protein</fullName>
    </submittedName>
</protein>
<feature type="region of interest" description="Disordered" evidence="1">
    <location>
        <begin position="453"/>
        <end position="487"/>
    </location>
</feature>
<evidence type="ECO:0000259" key="2">
    <source>
        <dbReference type="Pfam" id="PF04909"/>
    </source>
</evidence>
<name>A0ABR8KPM4_9SPHN</name>
<feature type="domain" description="Amidohydrolase-related" evidence="2">
    <location>
        <begin position="191"/>
        <end position="438"/>
    </location>
</feature>
<dbReference type="PROSITE" id="PS51318">
    <property type="entry name" value="TAT"/>
    <property type="match status" value="1"/>
</dbReference>
<dbReference type="InterPro" id="IPR006311">
    <property type="entry name" value="TAT_signal"/>
</dbReference>
<dbReference type="InterPro" id="IPR006680">
    <property type="entry name" value="Amidohydro-rel"/>
</dbReference>
<accession>A0ABR8KPM4</accession>
<dbReference type="Gene3D" id="3.20.20.140">
    <property type="entry name" value="Metal-dependent hydrolases"/>
    <property type="match status" value="1"/>
</dbReference>
<dbReference type="RefSeq" id="WP_190786794.1">
    <property type="nucleotide sequence ID" value="NZ_JACXLC010000001.1"/>
</dbReference>
<dbReference type="PANTHER" id="PTHR42889">
    <property type="entry name" value="BLR3681 PROTEIN"/>
    <property type="match status" value="1"/>
</dbReference>
<proteinExistence type="predicted"/>
<dbReference type="PANTHER" id="PTHR42889:SF1">
    <property type="entry name" value="BLR3681 PROTEIN"/>
    <property type="match status" value="1"/>
</dbReference>
<evidence type="ECO:0000313" key="4">
    <source>
        <dbReference type="Proteomes" id="UP000635384"/>
    </source>
</evidence>
<dbReference type="SUPFAM" id="SSF51556">
    <property type="entry name" value="Metallo-dependent hydrolases"/>
    <property type="match status" value="1"/>
</dbReference>
<dbReference type="Pfam" id="PF04909">
    <property type="entry name" value="Amidohydro_2"/>
    <property type="match status" value="1"/>
</dbReference>
<sequence>MKTFDLDPDGKRLPIRIDETSNGEFLPISLTPEQHLTNRIAHESASENARRLGLGRRAFLVSSAGAAATLAACNSANPGAGGRYALPEEAGLDQAAADSVLSGDEFIFDVQTHCVDPSGAWRTGKDGQIWDQVLRRAFGQYAKCDGDGFECYSAQTLAKEVYLDSDTDVAVVSALWGSQQSNPTPTHYAAEAREIVEAIGGDGARCLIHGGLLPNDPGDLEAMEAKARVHKVDAWKMYPQWGPEGRGFFLNESDLANSAFEEARRLDVRTIAVHKGVPLYGLEYDYSDPRDMGPAARDNPDLTFLVYHSGFEPGRTLEGQYNPSDPKGIDRLIKSHQDAGFGPNEGNLYAELGSTWRYFMGRPEEAAHVIGKLLKYFGEERIMWGTDSIWFGSPQDQIQAFRAFEISDEYQERYGYPALTDRARRRIFGLNGADVYGIDIDRAKASRELLERRAERRGERNPSFATYGPKTRRDFMNQWRDHRGRPG</sequence>
<comment type="caution">
    <text evidence="3">The sequence shown here is derived from an EMBL/GenBank/DDBJ whole genome shotgun (WGS) entry which is preliminary data.</text>
</comment>
<evidence type="ECO:0000313" key="3">
    <source>
        <dbReference type="EMBL" id="MBD2841235.1"/>
    </source>
</evidence>
<gene>
    <name evidence="3" type="ORF">IB285_03075</name>
</gene>
<keyword evidence="4" id="KW-1185">Reference proteome</keyword>
<feature type="compositionally biased region" description="Basic and acidic residues" evidence="1">
    <location>
        <begin position="471"/>
        <end position="481"/>
    </location>
</feature>
<reference evidence="3 4" key="1">
    <citation type="submission" date="2020-09" db="EMBL/GenBank/DDBJ databases">
        <authorList>
            <person name="Yoon J.-W."/>
        </authorList>
    </citation>
    <scope>NUCLEOTIDE SEQUENCE [LARGE SCALE GENOMIC DNA]</scope>
    <source>
        <strain evidence="3 4">KMU-140</strain>
    </source>
</reference>